<dbReference type="SUPFAM" id="SSF159238">
    <property type="entry name" value="SO1590-like"/>
    <property type="match status" value="1"/>
</dbReference>
<accession>A0A4Y9ENB0</accession>
<gene>
    <name evidence="1" type="ORF">EUV02_10235</name>
</gene>
<dbReference type="EMBL" id="SIHO01000002">
    <property type="protein sequence ID" value="TFU03532.1"/>
    <property type="molecule type" value="Genomic_DNA"/>
</dbReference>
<sequence>MTQHAKGSFEVKIIPQSPTTDSTLGRMDIDKTYHGDLEAHATGTMLTAMGSGQGNGVYVAVERVTGALAGKSGSFALAHKGVMDNGAQSLVITIVPESGTGALAGITGSLNIIIKDGGHFYTLDYTLPQ</sequence>
<reference evidence="1 2" key="1">
    <citation type="submission" date="2019-02" db="EMBL/GenBank/DDBJ databases">
        <title>Polymorphobacter sp. isolated from the lake at the Tibet of China.</title>
        <authorList>
            <person name="Li A."/>
        </authorList>
    </citation>
    <scope>NUCLEOTIDE SEQUENCE [LARGE SCALE GENOMIC DNA]</scope>
    <source>
        <strain evidence="1 2">DJ1R-1</strain>
    </source>
</reference>
<dbReference type="OrthoDB" id="69764at2"/>
<protein>
    <submittedName>
        <fullName evidence="1">DUF3224 domain-containing protein</fullName>
    </submittedName>
</protein>
<evidence type="ECO:0000313" key="1">
    <source>
        <dbReference type="EMBL" id="TFU03532.1"/>
    </source>
</evidence>
<keyword evidence="2" id="KW-1185">Reference proteome</keyword>
<dbReference type="AlphaFoldDB" id="A0A4Y9ENB0"/>
<dbReference type="Gene3D" id="2.40.350.10">
    <property type="entry name" value="SO1590-like"/>
    <property type="match status" value="1"/>
</dbReference>
<dbReference type="InterPro" id="IPR021607">
    <property type="entry name" value="DUF3224"/>
</dbReference>
<dbReference type="InterPro" id="IPR023159">
    <property type="entry name" value="SO1590-like_sf"/>
</dbReference>
<dbReference type="Pfam" id="PF11528">
    <property type="entry name" value="DUF3224"/>
    <property type="match status" value="1"/>
</dbReference>
<dbReference type="Proteomes" id="UP000297737">
    <property type="component" value="Unassembled WGS sequence"/>
</dbReference>
<proteinExistence type="predicted"/>
<name>A0A4Y9ENB0_9SPHN</name>
<dbReference type="RefSeq" id="WP_135246124.1">
    <property type="nucleotide sequence ID" value="NZ_SIHO01000002.1"/>
</dbReference>
<evidence type="ECO:0000313" key="2">
    <source>
        <dbReference type="Proteomes" id="UP000297737"/>
    </source>
</evidence>
<comment type="caution">
    <text evidence="1">The sequence shown here is derived from an EMBL/GenBank/DDBJ whole genome shotgun (WGS) entry which is preliminary data.</text>
</comment>
<organism evidence="1 2">
    <name type="scientific">Glacieibacterium arshaanense</name>
    <dbReference type="NCBI Taxonomy" id="2511025"/>
    <lineage>
        <taxon>Bacteria</taxon>
        <taxon>Pseudomonadati</taxon>
        <taxon>Pseudomonadota</taxon>
        <taxon>Alphaproteobacteria</taxon>
        <taxon>Sphingomonadales</taxon>
        <taxon>Sphingosinicellaceae</taxon>
        <taxon>Glacieibacterium</taxon>
    </lineage>
</organism>